<feature type="transmembrane region" description="Helical" evidence="2">
    <location>
        <begin position="258"/>
        <end position="280"/>
    </location>
</feature>
<keyword evidence="4" id="KW-1185">Reference proteome</keyword>
<dbReference type="OrthoDB" id="5368516at2759"/>
<feature type="region of interest" description="Disordered" evidence="1">
    <location>
        <begin position="529"/>
        <end position="587"/>
    </location>
</feature>
<accession>A0A6A6BTI0</accession>
<keyword evidence="2" id="KW-0472">Membrane</keyword>
<feature type="transmembrane region" description="Helical" evidence="2">
    <location>
        <begin position="292"/>
        <end position="311"/>
    </location>
</feature>
<dbReference type="Proteomes" id="UP000799438">
    <property type="component" value="Unassembled WGS sequence"/>
</dbReference>
<feature type="region of interest" description="Disordered" evidence="1">
    <location>
        <begin position="482"/>
        <end position="508"/>
    </location>
</feature>
<feature type="region of interest" description="Disordered" evidence="1">
    <location>
        <begin position="599"/>
        <end position="674"/>
    </location>
</feature>
<organism evidence="3 4">
    <name type="scientific">Aplosporella prunicola CBS 121167</name>
    <dbReference type="NCBI Taxonomy" id="1176127"/>
    <lineage>
        <taxon>Eukaryota</taxon>
        <taxon>Fungi</taxon>
        <taxon>Dikarya</taxon>
        <taxon>Ascomycota</taxon>
        <taxon>Pezizomycotina</taxon>
        <taxon>Dothideomycetes</taxon>
        <taxon>Dothideomycetes incertae sedis</taxon>
        <taxon>Botryosphaeriales</taxon>
        <taxon>Aplosporellaceae</taxon>
        <taxon>Aplosporella</taxon>
    </lineage>
</organism>
<dbReference type="GeneID" id="54296158"/>
<feature type="transmembrane region" description="Helical" evidence="2">
    <location>
        <begin position="177"/>
        <end position="197"/>
    </location>
</feature>
<feature type="compositionally biased region" description="Polar residues" evidence="1">
    <location>
        <begin position="379"/>
        <end position="400"/>
    </location>
</feature>
<evidence type="ECO:0000313" key="4">
    <source>
        <dbReference type="Proteomes" id="UP000799438"/>
    </source>
</evidence>
<evidence type="ECO:0000256" key="2">
    <source>
        <dbReference type="SAM" id="Phobius"/>
    </source>
</evidence>
<feature type="transmembrane region" description="Helical" evidence="2">
    <location>
        <begin position="54"/>
        <end position="72"/>
    </location>
</feature>
<name>A0A6A6BTI0_9PEZI</name>
<feature type="compositionally biased region" description="Low complexity" evidence="1">
    <location>
        <begin position="653"/>
        <end position="663"/>
    </location>
</feature>
<protein>
    <submittedName>
        <fullName evidence="3">Uncharacterized protein</fullName>
    </submittedName>
</protein>
<evidence type="ECO:0000313" key="3">
    <source>
        <dbReference type="EMBL" id="KAF2146137.1"/>
    </source>
</evidence>
<feature type="transmembrane region" description="Helical" evidence="2">
    <location>
        <begin position="217"/>
        <end position="238"/>
    </location>
</feature>
<feature type="compositionally biased region" description="Polar residues" evidence="1">
    <location>
        <begin position="544"/>
        <end position="562"/>
    </location>
</feature>
<gene>
    <name evidence="3" type="ORF">K452DRAFT_263738</name>
</gene>
<evidence type="ECO:0000256" key="1">
    <source>
        <dbReference type="SAM" id="MobiDB-lite"/>
    </source>
</evidence>
<keyword evidence="2" id="KW-1133">Transmembrane helix</keyword>
<feature type="transmembrane region" description="Helical" evidence="2">
    <location>
        <begin position="92"/>
        <end position="115"/>
    </location>
</feature>
<proteinExistence type="predicted"/>
<dbReference type="EMBL" id="ML995476">
    <property type="protein sequence ID" value="KAF2146137.1"/>
    <property type="molecule type" value="Genomic_DNA"/>
</dbReference>
<reference evidence="3" key="1">
    <citation type="journal article" date="2020" name="Stud. Mycol.">
        <title>101 Dothideomycetes genomes: a test case for predicting lifestyles and emergence of pathogens.</title>
        <authorList>
            <person name="Haridas S."/>
            <person name="Albert R."/>
            <person name="Binder M."/>
            <person name="Bloem J."/>
            <person name="Labutti K."/>
            <person name="Salamov A."/>
            <person name="Andreopoulos B."/>
            <person name="Baker S."/>
            <person name="Barry K."/>
            <person name="Bills G."/>
            <person name="Bluhm B."/>
            <person name="Cannon C."/>
            <person name="Castanera R."/>
            <person name="Culley D."/>
            <person name="Daum C."/>
            <person name="Ezra D."/>
            <person name="Gonzalez J."/>
            <person name="Henrissat B."/>
            <person name="Kuo A."/>
            <person name="Liang C."/>
            <person name="Lipzen A."/>
            <person name="Lutzoni F."/>
            <person name="Magnuson J."/>
            <person name="Mondo S."/>
            <person name="Nolan M."/>
            <person name="Ohm R."/>
            <person name="Pangilinan J."/>
            <person name="Park H.-J."/>
            <person name="Ramirez L."/>
            <person name="Alfaro M."/>
            <person name="Sun H."/>
            <person name="Tritt A."/>
            <person name="Yoshinaga Y."/>
            <person name="Zwiers L.-H."/>
            <person name="Turgeon B."/>
            <person name="Goodwin S."/>
            <person name="Spatafora J."/>
            <person name="Crous P."/>
            <person name="Grigoriev I."/>
        </authorList>
    </citation>
    <scope>NUCLEOTIDE SEQUENCE</scope>
    <source>
        <strain evidence="3">CBS 121167</strain>
    </source>
</reference>
<dbReference type="RefSeq" id="XP_033401849.1">
    <property type="nucleotide sequence ID" value="XM_033538662.1"/>
</dbReference>
<sequence>MVESSWRLGRRTSLSPDFPNTIVLEESSATLDQARALVNDLVLSQQMSLRTMNIALGVFSMLLAGIMVSRILRDGWRARKLTVLLRPAKLQILRAVHAAELFPLVLGAAMIIQQTTFIGIEGSAISTVTVRNCDAYAQITLPAIFLVSYTSLVFGIETTVRALKGPENAPRTRWNTPICLGVIFILLIITWIPTVVWQSPGQCYGSLIWFAFSYRKFVLPVLSILIFSFVSLGTLISLRLLRSARFEHHERIAASRMVYYLVFATIEHTLILPFFVQAYMRNYDTKFTTSSVAEVSLFGSGVAVAFMHLFLRVNVDRTVIKPRGVPWHSRKNPLRFFGFFGPSDLEMNISEPLDNDTPRYMPDKAGFYGCPYNPYSEKPGTNGQEPVSQTSGLQAQNSKSWPLPPEPIILPNNRTSSKESMDYSRTTPSYTLFPTQADDIPRLPAAVYTPPSPGYRGSGALGTRNRVTQSSVAPSVTDVREAFEGLQPPRAPFARRHRRGSSTSSSATVQIGLRLSLAPAAIAARSRSPLNRALAPPPLRLEATGSNKNSVGPLTQRPSTPASAAVRSPFRSPAPTESTLEEAVEEDLRPMFTMITRENSRRYLQNTDDGKVLPPAPLEIDKTSKNGSPKPDNATSRERPAGKRWAALGDGTINRSNSRINRSNSKKAPESKWI</sequence>
<feature type="region of interest" description="Disordered" evidence="1">
    <location>
        <begin position="373"/>
        <end position="425"/>
    </location>
</feature>
<dbReference type="AlphaFoldDB" id="A0A6A6BTI0"/>
<keyword evidence="2" id="KW-0812">Transmembrane</keyword>
<feature type="transmembrane region" description="Helical" evidence="2">
    <location>
        <begin position="135"/>
        <end position="156"/>
    </location>
</feature>